<dbReference type="GO" id="GO:0042918">
    <property type="term" value="P:alkanesulfonate transmembrane transport"/>
    <property type="evidence" value="ECO:0007669"/>
    <property type="project" value="UniProtKB-ARBA"/>
</dbReference>
<feature type="transmembrane region" description="Helical" evidence="9">
    <location>
        <begin position="40"/>
        <end position="60"/>
    </location>
</feature>
<evidence type="ECO:0000259" key="11">
    <source>
        <dbReference type="PROSITE" id="PS50928"/>
    </source>
</evidence>
<sequence>MSSATNEADMTRPERDEIAGPKGSGKDATGLFARLMRQQVYLYLVLPLSVLLLWHVTAAHTDLFPPVLLPTPWKVVVSGMAMIESGELLSHIRISLGRILTGMAFSVCLALPLGVFMGLSRRFEKIADGLISLIRPIPPLAWLPLAVLWLGIGNATVVFITSVAGFFVILVNTIAGVKGVDQVLMRAAMSLGAKGSALIFRVVLPAAIPAVITAVRVAVGISWMSIVAAEFVAASDGLGYLITFYQDVLRTDIVIVGMFTIGALGISMDVLLRRLEHFLVPWHEGVKVGR</sequence>
<feature type="domain" description="ABC transmembrane type-1" evidence="11">
    <location>
        <begin position="92"/>
        <end position="272"/>
    </location>
</feature>
<dbReference type="GO" id="GO:0005886">
    <property type="term" value="C:plasma membrane"/>
    <property type="evidence" value="ECO:0007669"/>
    <property type="project" value="UniProtKB-SubCell"/>
</dbReference>
<dbReference type="PANTHER" id="PTHR30151:SF0">
    <property type="entry name" value="ABC TRANSPORTER PERMEASE PROTEIN MJ0413-RELATED"/>
    <property type="match status" value="1"/>
</dbReference>
<comment type="similarity">
    <text evidence="2 9">Belongs to the binding-protein-dependent transport system permease family.</text>
</comment>
<protein>
    <submittedName>
        <fullName evidence="12">Putative aliphatic sulfonates transport permease protein SsuC</fullName>
    </submittedName>
</protein>
<comment type="function">
    <text evidence="8">Probably part of an ABC transporter complex. Probably responsible for the translocation of the substrate across the membrane.</text>
</comment>
<evidence type="ECO:0000256" key="3">
    <source>
        <dbReference type="ARBA" id="ARBA00022448"/>
    </source>
</evidence>
<feature type="transmembrane region" description="Helical" evidence="9">
    <location>
        <begin position="99"/>
        <end position="120"/>
    </location>
</feature>
<dbReference type="InParanoid" id="A0A1Y5TPT6"/>
<feature type="transmembrane region" description="Helical" evidence="9">
    <location>
        <begin position="198"/>
        <end position="215"/>
    </location>
</feature>
<feature type="transmembrane region" description="Helical" evidence="9">
    <location>
        <begin position="132"/>
        <end position="152"/>
    </location>
</feature>
<organism evidence="12 13">
    <name type="scientific">Oceanibacterium hippocampi</name>
    <dbReference type="NCBI Taxonomy" id="745714"/>
    <lineage>
        <taxon>Bacteria</taxon>
        <taxon>Pseudomonadati</taxon>
        <taxon>Pseudomonadota</taxon>
        <taxon>Alphaproteobacteria</taxon>
        <taxon>Sneathiellales</taxon>
        <taxon>Sneathiellaceae</taxon>
        <taxon>Oceanibacterium</taxon>
    </lineage>
</organism>
<evidence type="ECO:0000256" key="9">
    <source>
        <dbReference type="RuleBase" id="RU363032"/>
    </source>
</evidence>
<evidence type="ECO:0000256" key="1">
    <source>
        <dbReference type="ARBA" id="ARBA00004651"/>
    </source>
</evidence>
<keyword evidence="3 9" id="KW-0813">Transport</keyword>
<dbReference type="Proteomes" id="UP000193200">
    <property type="component" value="Unassembled WGS sequence"/>
</dbReference>
<feature type="region of interest" description="Disordered" evidence="10">
    <location>
        <begin position="1"/>
        <end position="24"/>
    </location>
</feature>
<evidence type="ECO:0000256" key="7">
    <source>
        <dbReference type="ARBA" id="ARBA00023136"/>
    </source>
</evidence>
<gene>
    <name evidence="12" type="primary">ssuC_8</name>
    <name evidence="12" type="ORF">OCH7691_02995</name>
</gene>
<dbReference type="SUPFAM" id="SSF161098">
    <property type="entry name" value="MetI-like"/>
    <property type="match status" value="1"/>
</dbReference>
<dbReference type="InterPro" id="IPR000515">
    <property type="entry name" value="MetI-like"/>
</dbReference>
<dbReference type="CDD" id="cd06261">
    <property type="entry name" value="TM_PBP2"/>
    <property type="match status" value="1"/>
</dbReference>
<evidence type="ECO:0000256" key="10">
    <source>
        <dbReference type="SAM" id="MobiDB-lite"/>
    </source>
</evidence>
<keyword evidence="13" id="KW-1185">Reference proteome</keyword>
<feature type="transmembrane region" description="Helical" evidence="9">
    <location>
        <begin position="158"/>
        <end position="177"/>
    </location>
</feature>
<dbReference type="FunFam" id="1.10.3720.10:FF:000003">
    <property type="entry name" value="Aliphatic sulfonate ABC transporter permease"/>
    <property type="match status" value="1"/>
</dbReference>
<evidence type="ECO:0000313" key="13">
    <source>
        <dbReference type="Proteomes" id="UP000193200"/>
    </source>
</evidence>
<feature type="transmembrane region" description="Helical" evidence="9">
    <location>
        <begin position="221"/>
        <end position="241"/>
    </location>
</feature>
<evidence type="ECO:0000256" key="2">
    <source>
        <dbReference type="ARBA" id="ARBA00009306"/>
    </source>
</evidence>
<dbReference type="EMBL" id="FWFR01000002">
    <property type="protein sequence ID" value="SLN65459.1"/>
    <property type="molecule type" value="Genomic_DNA"/>
</dbReference>
<dbReference type="PANTHER" id="PTHR30151">
    <property type="entry name" value="ALKANE SULFONATE ABC TRANSPORTER-RELATED, MEMBRANE SUBUNIT"/>
    <property type="match status" value="1"/>
</dbReference>
<keyword evidence="5 9" id="KW-0812">Transmembrane</keyword>
<evidence type="ECO:0000313" key="12">
    <source>
        <dbReference type="EMBL" id="SLN65459.1"/>
    </source>
</evidence>
<evidence type="ECO:0000256" key="5">
    <source>
        <dbReference type="ARBA" id="ARBA00022692"/>
    </source>
</evidence>
<dbReference type="Pfam" id="PF00528">
    <property type="entry name" value="BPD_transp_1"/>
    <property type="match status" value="1"/>
</dbReference>
<keyword evidence="7 9" id="KW-0472">Membrane</keyword>
<dbReference type="Gene3D" id="1.10.3720.10">
    <property type="entry name" value="MetI-like"/>
    <property type="match status" value="1"/>
</dbReference>
<keyword evidence="4" id="KW-1003">Cell membrane</keyword>
<dbReference type="FunCoup" id="A0A1Y5TPT6">
    <property type="interactions" value="296"/>
</dbReference>
<accession>A0A1Y5TPT6</accession>
<dbReference type="PROSITE" id="PS50928">
    <property type="entry name" value="ABC_TM1"/>
    <property type="match status" value="1"/>
</dbReference>
<reference evidence="12 13" key="1">
    <citation type="submission" date="2017-03" db="EMBL/GenBank/DDBJ databases">
        <authorList>
            <person name="Afonso C.L."/>
            <person name="Miller P.J."/>
            <person name="Scott M.A."/>
            <person name="Spackman E."/>
            <person name="Goraichik I."/>
            <person name="Dimitrov K.M."/>
            <person name="Suarez D.L."/>
            <person name="Swayne D.E."/>
        </authorList>
    </citation>
    <scope>NUCLEOTIDE SEQUENCE [LARGE SCALE GENOMIC DNA]</scope>
    <source>
        <strain evidence="12 13">CECT 7691</strain>
    </source>
</reference>
<dbReference type="OrthoDB" id="9799271at2"/>
<keyword evidence="6 9" id="KW-1133">Transmembrane helix</keyword>
<dbReference type="AlphaFoldDB" id="A0A1Y5TPT6"/>
<comment type="subcellular location">
    <subcellularLocation>
        <location evidence="1 9">Cell membrane</location>
        <topology evidence="1 9">Multi-pass membrane protein</topology>
    </subcellularLocation>
</comment>
<name>A0A1Y5TPT6_9PROT</name>
<evidence type="ECO:0000256" key="8">
    <source>
        <dbReference type="ARBA" id="ARBA00056719"/>
    </source>
</evidence>
<dbReference type="InterPro" id="IPR035906">
    <property type="entry name" value="MetI-like_sf"/>
</dbReference>
<feature type="transmembrane region" description="Helical" evidence="9">
    <location>
        <begin position="253"/>
        <end position="272"/>
    </location>
</feature>
<proteinExistence type="inferred from homology"/>
<feature type="compositionally biased region" description="Basic and acidic residues" evidence="10">
    <location>
        <begin position="9"/>
        <end position="19"/>
    </location>
</feature>
<evidence type="ECO:0000256" key="6">
    <source>
        <dbReference type="ARBA" id="ARBA00022989"/>
    </source>
</evidence>
<dbReference type="RefSeq" id="WP_085884309.1">
    <property type="nucleotide sequence ID" value="NZ_FWFR01000002.1"/>
</dbReference>
<evidence type="ECO:0000256" key="4">
    <source>
        <dbReference type="ARBA" id="ARBA00022475"/>
    </source>
</evidence>